<comment type="caution">
    <text evidence="2">The sequence shown here is derived from an EMBL/GenBank/DDBJ whole genome shotgun (WGS) entry which is preliminary data.</text>
</comment>
<feature type="transmembrane region" description="Helical" evidence="1">
    <location>
        <begin position="33"/>
        <end position="57"/>
    </location>
</feature>
<keyword evidence="1" id="KW-0812">Transmembrane</keyword>
<feature type="transmembrane region" description="Helical" evidence="1">
    <location>
        <begin position="142"/>
        <end position="166"/>
    </location>
</feature>
<dbReference type="RefSeq" id="WP_310920576.1">
    <property type="nucleotide sequence ID" value="NZ_JAMQON010000004.1"/>
</dbReference>
<sequence length="182" mass="18848">MSAPSFHRLVTLCKRYGPGRLPLASRRDIGGGYAMTTAGVLAAIAFLSLTTVPALYFGGGYAMDQLSIYVVYIPPFVLASFPIGVLTWRFLPVDTPQFGAVAGSLTALLSYPAGGVGVALYFVTAEFVEFGSLSTGDITGLFVVGLYAAVVALLTSGLVVVPLGALSGYVHERSRSASVGTA</sequence>
<reference evidence="2 3" key="1">
    <citation type="submission" date="2022-06" db="EMBL/GenBank/DDBJ databases">
        <title>Haloarcula sp. a new haloarchaeum isolate from saline soil.</title>
        <authorList>
            <person name="Strakova D."/>
            <person name="Galisteo C."/>
            <person name="Sanchez-Porro C."/>
            <person name="Ventosa A."/>
        </authorList>
    </citation>
    <scope>NUCLEOTIDE SEQUENCE [LARGE SCALE GENOMIC DNA]</scope>
    <source>
        <strain evidence="2 3">S1CR25-12</strain>
    </source>
</reference>
<proteinExistence type="predicted"/>
<keyword evidence="3" id="KW-1185">Reference proteome</keyword>
<organism evidence="2 3">
    <name type="scientific">Haloarcula saliterrae</name>
    <dbReference type="NCBI Taxonomy" id="2950534"/>
    <lineage>
        <taxon>Archaea</taxon>
        <taxon>Methanobacteriati</taxon>
        <taxon>Methanobacteriota</taxon>
        <taxon>Stenosarchaea group</taxon>
        <taxon>Halobacteria</taxon>
        <taxon>Halobacteriales</taxon>
        <taxon>Haloarculaceae</taxon>
        <taxon>Haloarcula</taxon>
    </lineage>
</organism>
<evidence type="ECO:0000313" key="3">
    <source>
        <dbReference type="Proteomes" id="UP001259659"/>
    </source>
</evidence>
<keyword evidence="1" id="KW-1133">Transmembrane helix</keyword>
<evidence type="ECO:0000313" key="2">
    <source>
        <dbReference type="EMBL" id="MDS0260811.1"/>
    </source>
</evidence>
<protein>
    <submittedName>
        <fullName evidence="2">Uncharacterized protein</fullName>
    </submittedName>
</protein>
<accession>A0ABU2FGE1</accession>
<evidence type="ECO:0000256" key="1">
    <source>
        <dbReference type="SAM" id="Phobius"/>
    </source>
</evidence>
<dbReference type="Proteomes" id="UP001259659">
    <property type="component" value="Unassembled WGS sequence"/>
</dbReference>
<gene>
    <name evidence="2" type="ORF">NDI56_15500</name>
</gene>
<keyword evidence="1" id="KW-0472">Membrane</keyword>
<dbReference type="EMBL" id="JAMQON010000004">
    <property type="protein sequence ID" value="MDS0260811.1"/>
    <property type="molecule type" value="Genomic_DNA"/>
</dbReference>
<feature type="transmembrane region" description="Helical" evidence="1">
    <location>
        <begin position="69"/>
        <end position="91"/>
    </location>
</feature>
<feature type="transmembrane region" description="Helical" evidence="1">
    <location>
        <begin position="98"/>
        <end position="122"/>
    </location>
</feature>
<name>A0ABU2FGE1_9EURY</name>